<gene>
    <name evidence="2" type="ORF">AKJ37_03715</name>
</gene>
<sequence>MRVLVTGGAGFIGSHTCESLLEKGHEVVCLDNLDPYYDVSIKKRNLDLLESHDRFEFVEGDVRNAELVSKLVRGVDAVNHQAAQAGVRISVENPMKPHSVNTEGTLNLLEAARENNVKHFLFSSSSSVYGGAPNLPFEENAVKIPVSPYGVSKLAAENYVRIYNELHELPTVSLRYFTVYGPRMRPDLAISIFTERALKGKEIEIFGDGKQTRDFTYINDIVRAQNECLEKGMGDGKAYNVGSGERVTVNELAEKIIEQVDSGSGLKHTDPRKGDARHTWADTSKAEEKLGWKPRYGLEEGLEKFIDWYREERL</sequence>
<dbReference type="CDD" id="cd05256">
    <property type="entry name" value="UDP_AE_SDR_e"/>
    <property type="match status" value="1"/>
</dbReference>
<evidence type="ECO:0000259" key="1">
    <source>
        <dbReference type="Pfam" id="PF16363"/>
    </source>
</evidence>
<organism evidence="2 3">
    <name type="scientific">candidate division MSBL1 archaeon SCGC-AAA259I09</name>
    <dbReference type="NCBI Taxonomy" id="1698267"/>
    <lineage>
        <taxon>Archaea</taxon>
        <taxon>Methanobacteriati</taxon>
        <taxon>Methanobacteriota</taxon>
        <taxon>candidate division MSBL1</taxon>
    </lineage>
</organism>
<reference evidence="2 3" key="1">
    <citation type="journal article" date="2016" name="Sci. Rep.">
        <title>Metabolic traits of an uncultured archaeal lineage -MSBL1- from brine pools of the Red Sea.</title>
        <authorList>
            <person name="Mwirichia R."/>
            <person name="Alam I."/>
            <person name="Rashid M."/>
            <person name="Vinu M."/>
            <person name="Ba-Alawi W."/>
            <person name="Anthony Kamau A."/>
            <person name="Kamanda Ngugi D."/>
            <person name="Goker M."/>
            <person name="Klenk H.P."/>
            <person name="Bajic V."/>
            <person name="Stingl U."/>
        </authorList>
    </citation>
    <scope>NUCLEOTIDE SEQUENCE [LARGE SCALE GENOMIC DNA]</scope>
    <source>
        <strain evidence="2">SCGC-AAA259I09</strain>
    </source>
</reference>
<proteinExistence type="predicted"/>
<dbReference type="InterPro" id="IPR036291">
    <property type="entry name" value="NAD(P)-bd_dom_sf"/>
</dbReference>
<dbReference type="PRINTS" id="PR01713">
    <property type="entry name" value="NUCEPIMERASE"/>
</dbReference>
<dbReference type="InterPro" id="IPR016040">
    <property type="entry name" value="NAD(P)-bd_dom"/>
</dbReference>
<dbReference type="Gene3D" id="3.40.50.720">
    <property type="entry name" value="NAD(P)-binding Rossmann-like Domain"/>
    <property type="match status" value="1"/>
</dbReference>
<dbReference type="Pfam" id="PF16363">
    <property type="entry name" value="GDP_Man_Dehyd"/>
    <property type="match status" value="1"/>
</dbReference>
<dbReference type="Proteomes" id="UP000070463">
    <property type="component" value="Unassembled WGS sequence"/>
</dbReference>
<dbReference type="SUPFAM" id="SSF51735">
    <property type="entry name" value="NAD(P)-binding Rossmann-fold domains"/>
    <property type="match status" value="1"/>
</dbReference>
<dbReference type="PANTHER" id="PTHR43000">
    <property type="entry name" value="DTDP-D-GLUCOSE 4,6-DEHYDRATASE-RELATED"/>
    <property type="match status" value="1"/>
</dbReference>
<name>A0A133US96_9EURY</name>
<dbReference type="Gene3D" id="3.90.25.10">
    <property type="entry name" value="UDP-galactose 4-epimerase, domain 1"/>
    <property type="match status" value="1"/>
</dbReference>
<evidence type="ECO:0000313" key="3">
    <source>
        <dbReference type="Proteomes" id="UP000070463"/>
    </source>
</evidence>
<keyword evidence="3" id="KW-1185">Reference proteome</keyword>
<evidence type="ECO:0000313" key="2">
    <source>
        <dbReference type="EMBL" id="KXA97111.1"/>
    </source>
</evidence>
<comment type="caution">
    <text evidence="2">The sequence shown here is derived from an EMBL/GenBank/DDBJ whole genome shotgun (WGS) entry which is preliminary data.</text>
</comment>
<dbReference type="AlphaFoldDB" id="A0A133US96"/>
<dbReference type="EMBL" id="LHXR01000044">
    <property type="protein sequence ID" value="KXA97111.1"/>
    <property type="molecule type" value="Genomic_DNA"/>
</dbReference>
<dbReference type="PATRIC" id="fig|1698267.3.peg.1332"/>
<protein>
    <submittedName>
        <fullName evidence="2">UDP-glucose 4-epimerase</fullName>
    </submittedName>
</protein>
<accession>A0A133US96</accession>
<feature type="domain" description="NAD(P)-binding" evidence="1">
    <location>
        <begin position="4"/>
        <end position="304"/>
    </location>
</feature>